<dbReference type="EMBL" id="LUUB01000097">
    <property type="protein sequence ID" value="OAF02373.1"/>
    <property type="molecule type" value="Genomic_DNA"/>
</dbReference>
<proteinExistence type="predicted"/>
<evidence type="ECO:0000313" key="2">
    <source>
        <dbReference type="Proteomes" id="UP000076959"/>
    </source>
</evidence>
<evidence type="ECO:0000313" key="1">
    <source>
        <dbReference type="EMBL" id="OAF02373.1"/>
    </source>
</evidence>
<dbReference type="AlphaFoldDB" id="A0A176YDJ9"/>
<evidence type="ECO:0008006" key="3">
    <source>
        <dbReference type="Google" id="ProtNLM"/>
    </source>
</evidence>
<organism evidence="1 2">
    <name type="scientific">Bradyrhizobium centrolobii</name>
    <dbReference type="NCBI Taxonomy" id="1505087"/>
    <lineage>
        <taxon>Bacteria</taxon>
        <taxon>Pseudomonadati</taxon>
        <taxon>Pseudomonadota</taxon>
        <taxon>Alphaproteobacteria</taxon>
        <taxon>Hyphomicrobiales</taxon>
        <taxon>Nitrobacteraceae</taxon>
        <taxon>Bradyrhizobium</taxon>
    </lineage>
</organism>
<dbReference type="OrthoDB" id="111841at2"/>
<reference evidence="1 2" key="1">
    <citation type="submission" date="2016-03" db="EMBL/GenBank/DDBJ databases">
        <title>Draft Genome Sequence of the Strain BR 10245 (Bradyrhizobium sp.) isolated from nodules of Centrolobium paraense.</title>
        <authorList>
            <person name="Simoes-Araujo J.L.Sr."/>
            <person name="Barauna A.C."/>
            <person name="Silva K."/>
            <person name="Zilli J.E."/>
        </authorList>
    </citation>
    <scope>NUCLEOTIDE SEQUENCE [LARGE SCALE GENOMIC DNA]</scope>
    <source>
        <strain evidence="1 2">BR 10245</strain>
    </source>
</reference>
<name>A0A176YDJ9_9BRAD</name>
<dbReference type="STRING" id="1505087.AYJ54_26910"/>
<dbReference type="Pfam" id="PF13557">
    <property type="entry name" value="Phenol_MetA_deg"/>
    <property type="match status" value="1"/>
</dbReference>
<protein>
    <recommendedName>
        <fullName evidence="3">Transporter</fullName>
    </recommendedName>
</protein>
<dbReference type="Proteomes" id="UP000076959">
    <property type="component" value="Unassembled WGS sequence"/>
</dbReference>
<accession>A0A176YDJ9</accession>
<dbReference type="InterPro" id="IPR025737">
    <property type="entry name" value="FApF"/>
</dbReference>
<keyword evidence="2" id="KW-1185">Reference proteome</keyword>
<sequence length="261" mass="28211">MLALLMLASLGARADGCPKASDEIATDRPDVTNSSLVVPVGSFQSENGLNLSTRDGGRTLDGSNSRWRLGIAPCLEVFVDLPTYFANIRPPGVSGFSDVGPAVKWQISPMPGKVDLSMTMGVLLPTGPAELAGRGAQPYLQFPWSWELHDGWGLSGMFTEFFRPADFTAKQITEATFVIEKKLSDRISVFTEYVGDYPQGGVPSQLVNSGALYRLTPTQQIDFHLAVGLNHNSANYIVGIGYSFRVDGLFHQPVRSGGRTP</sequence>
<dbReference type="RefSeq" id="WP_063706514.1">
    <property type="nucleotide sequence ID" value="NZ_LUUB01000097.1"/>
</dbReference>
<comment type="caution">
    <text evidence="1">The sequence shown here is derived from an EMBL/GenBank/DDBJ whole genome shotgun (WGS) entry which is preliminary data.</text>
</comment>
<gene>
    <name evidence="1" type="ORF">AYJ54_26910</name>
</gene>